<organism evidence="3 4">
    <name type="scientific">Bacillus fungorum</name>
    <dbReference type="NCBI Taxonomy" id="2039284"/>
    <lineage>
        <taxon>Bacteria</taxon>
        <taxon>Bacillati</taxon>
        <taxon>Bacillota</taxon>
        <taxon>Bacilli</taxon>
        <taxon>Bacillales</taxon>
        <taxon>Bacillaceae</taxon>
        <taxon>Bacillus</taxon>
    </lineage>
</organism>
<gene>
    <name evidence="3" type="ORF">CO726_05190</name>
</gene>
<dbReference type="InterPro" id="IPR010982">
    <property type="entry name" value="Lambda_DNA-bd_dom_sf"/>
</dbReference>
<dbReference type="GO" id="GO:0005829">
    <property type="term" value="C:cytosol"/>
    <property type="evidence" value="ECO:0007669"/>
    <property type="project" value="TreeGrafter"/>
</dbReference>
<dbReference type="GO" id="GO:0003677">
    <property type="term" value="F:DNA binding"/>
    <property type="evidence" value="ECO:0007669"/>
    <property type="project" value="UniProtKB-KW"/>
</dbReference>
<evidence type="ECO:0000256" key="1">
    <source>
        <dbReference type="ARBA" id="ARBA00023125"/>
    </source>
</evidence>
<dbReference type="PROSITE" id="PS50943">
    <property type="entry name" value="HTH_CROC1"/>
    <property type="match status" value="1"/>
</dbReference>
<comment type="caution">
    <text evidence="3">The sequence shown here is derived from an EMBL/GenBank/DDBJ whole genome shotgun (WGS) entry which is preliminary data.</text>
</comment>
<dbReference type="EMBL" id="NWUW01000003">
    <property type="protein sequence ID" value="PIE96156.1"/>
    <property type="molecule type" value="Genomic_DNA"/>
</dbReference>
<feature type="domain" description="HTH cro/C1-type" evidence="2">
    <location>
        <begin position="10"/>
        <end position="65"/>
    </location>
</feature>
<dbReference type="InterPro" id="IPR050807">
    <property type="entry name" value="TransReg_Diox_bact_type"/>
</dbReference>
<dbReference type="Proteomes" id="UP000228484">
    <property type="component" value="Unassembled WGS sequence"/>
</dbReference>
<dbReference type="AlphaFoldDB" id="A0A2G6QH27"/>
<dbReference type="Gene3D" id="1.10.260.40">
    <property type="entry name" value="lambda repressor-like DNA-binding domains"/>
    <property type="match status" value="1"/>
</dbReference>
<name>A0A2G6QH27_9BACI</name>
<dbReference type="PANTHER" id="PTHR46797:SF19">
    <property type="entry name" value="BLL2473 PROTEIN"/>
    <property type="match status" value="1"/>
</dbReference>
<dbReference type="CDD" id="cd00093">
    <property type="entry name" value="HTH_XRE"/>
    <property type="match status" value="1"/>
</dbReference>
<evidence type="ECO:0000313" key="3">
    <source>
        <dbReference type="EMBL" id="PIE96156.1"/>
    </source>
</evidence>
<evidence type="ECO:0000313" key="4">
    <source>
        <dbReference type="Proteomes" id="UP000228484"/>
    </source>
</evidence>
<dbReference type="Pfam" id="PF01381">
    <property type="entry name" value="HTH_3"/>
    <property type="match status" value="1"/>
</dbReference>
<sequence>MHNFNVVQKIMAFRKGAGLTSKRLAEMADITPSMLSKIEKGITNPSLQTLKLISVALTIPLFNFFLEDTNTEELVVRADHRKK</sequence>
<dbReference type="SMART" id="SM00530">
    <property type="entry name" value="HTH_XRE"/>
    <property type="match status" value="1"/>
</dbReference>
<dbReference type="InterPro" id="IPR001387">
    <property type="entry name" value="Cro/C1-type_HTH"/>
</dbReference>
<dbReference type="GO" id="GO:0003700">
    <property type="term" value="F:DNA-binding transcription factor activity"/>
    <property type="evidence" value="ECO:0007669"/>
    <property type="project" value="TreeGrafter"/>
</dbReference>
<proteinExistence type="predicted"/>
<evidence type="ECO:0000259" key="2">
    <source>
        <dbReference type="PROSITE" id="PS50943"/>
    </source>
</evidence>
<keyword evidence="4" id="KW-1185">Reference proteome</keyword>
<protein>
    <submittedName>
        <fullName evidence="3">MerR family transcriptional regulator</fullName>
    </submittedName>
</protein>
<dbReference type="SUPFAM" id="SSF47413">
    <property type="entry name" value="lambda repressor-like DNA-binding domains"/>
    <property type="match status" value="1"/>
</dbReference>
<dbReference type="PANTHER" id="PTHR46797">
    <property type="entry name" value="HTH-TYPE TRANSCRIPTIONAL REGULATOR"/>
    <property type="match status" value="1"/>
</dbReference>
<accession>A0A2G6QH27</accession>
<reference evidence="3 4" key="1">
    <citation type="submission" date="2017-09" db="EMBL/GenBank/DDBJ databases">
        <title>Biocontrol bacteria screening and application from spent mushroom substrate.</title>
        <authorList>
            <person name="Sun X."/>
        </authorList>
    </citation>
    <scope>NUCLEOTIDE SEQUENCE [LARGE SCALE GENOMIC DNA]</scope>
    <source>
        <strain evidence="3 4">100374</strain>
    </source>
</reference>
<keyword evidence="1" id="KW-0238">DNA-binding</keyword>